<evidence type="ECO:0000256" key="1">
    <source>
        <dbReference type="SAM" id="MobiDB-lite"/>
    </source>
</evidence>
<accession>A0A976FHJ8</accession>
<gene>
    <name evidence="2" type="ORF">CCR75_008564</name>
</gene>
<reference evidence="2 3" key="1">
    <citation type="journal article" date="2021" name="Genome Biol.">
        <title>AFLAP: assembly-free linkage analysis pipeline using k-mers from genome sequencing data.</title>
        <authorList>
            <person name="Fletcher K."/>
            <person name="Zhang L."/>
            <person name="Gil J."/>
            <person name="Han R."/>
            <person name="Cavanaugh K."/>
            <person name="Michelmore R."/>
        </authorList>
    </citation>
    <scope>NUCLEOTIDE SEQUENCE [LARGE SCALE GENOMIC DNA]</scope>
    <source>
        <strain evidence="2 3">SF5</strain>
    </source>
</reference>
<keyword evidence="3" id="KW-1185">Reference proteome</keyword>
<feature type="region of interest" description="Disordered" evidence="1">
    <location>
        <begin position="97"/>
        <end position="119"/>
    </location>
</feature>
<evidence type="ECO:0000313" key="3">
    <source>
        <dbReference type="Proteomes" id="UP000294530"/>
    </source>
</evidence>
<name>A0A976FHJ8_BRELC</name>
<dbReference type="AlphaFoldDB" id="A0A976FHJ8"/>
<dbReference type="EMBL" id="SHOA02000006">
    <property type="protein sequence ID" value="TDH66942.1"/>
    <property type="molecule type" value="Genomic_DNA"/>
</dbReference>
<organism evidence="2 3">
    <name type="scientific">Bremia lactucae</name>
    <name type="common">Lettuce downy mildew</name>
    <dbReference type="NCBI Taxonomy" id="4779"/>
    <lineage>
        <taxon>Eukaryota</taxon>
        <taxon>Sar</taxon>
        <taxon>Stramenopiles</taxon>
        <taxon>Oomycota</taxon>
        <taxon>Peronosporomycetes</taxon>
        <taxon>Peronosporales</taxon>
        <taxon>Peronosporaceae</taxon>
        <taxon>Bremia</taxon>
    </lineage>
</organism>
<dbReference type="Proteomes" id="UP000294530">
    <property type="component" value="Unassembled WGS sequence"/>
</dbReference>
<dbReference type="KEGG" id="blac:94352287"/>
<comment type="caution">
    <text evidence="2">The sequence shown here is derived from an EMBL/GenBank/DDBJ whole genome shotgun (WGS) entry which is preliminary data.</text>
</comment>
<proteinExistence type="predicted"/>
<protein>
    <submittedName>
        <fullName evidence="2">Uncharacterized protein</fullName>
    </submittedName>
</protein>
<dbReference type="RefSeq" id="XP_067816441.1">
    <property type="nucleotide sequence ID" value="XM_067966616.1"/>
</dbReference>
<evidence type="ECO:0000313" key="2">
    <source>
        <dbReference type="EMBL" id="TDH66942.1"/>
    </source>
</evidence>
<dbReference type="GeneID" id="94352287"/>
<sequence>MQSLASAGDVHAKLQTISDAKFALPTGKSTSEWMASTQENEGAIKSIGHDAAAVEAAFFTTPSARLSNSRSPGPYRGKCLYQSRKCENERAVKRNGSPHNLCDAHRTKQNKHQRKFDAKKCYRKRHRDIAPDDDENADKYARREQELSAMHHRPIIKLDAEVNHSSEAAHRTPVYTRTASHPATACTPVLTPFMRLPPISSRVLAPSPAGWDTSSDLLKKGMRSEDFEAGPADLSLSRQQPMIMNSGPYLPRQVTQPSSDYTYSELVAACTLVRPQHFLDSGVASHSMSHRDEILPSGEDRSHATTTPYLLPSLVGSPTFAPSRNSYTQVGGVGLPLPQRFELSVPSARSIGRLRSYTKAPVSQLSFPMGSQE</sequence>
<dbReference type="OrthoDB" id="168267at2759"/>